<feature type="region of interest" description="Disordered" evidence="1">
    <location>
        <begin position="36"/>
        <end position="75"/>
    </location>
</feature>
<sequence length="75" mass="7877">MPDVSSMPQLPMNLLLVSQVTESTLFLCLPPISSIDDVTTPPPPVTFVPGPTPSITPTPVEPPPPPPSKPPITQV</sequence>
<dbReference type="EMBL" id="CM009749">
    <property type="protein sequence ID" value="PUZ75032.1"/>
    <property type="molecule type" value="Genomic_DNA"/>
</dbReference>
<evidence type="ECO:0000313" key="2">
    <source>
        <dbReference type="EMBL" id="PUZ75032.1"/>
    </source>
</evidence>
<dbReference type="Gramene" id="PUZ75032">
    <property type="protein sequence ID" value="PUZ75032"/>
    <property type="gene ID" value="GQ55_1G115200"/>
</dbReference>
<dbReference type="AlphaFoldDB" id="A0A2T7F4M5"/>
<reference evidence="2 3" key="1">
    <citation type="submission" date="2018-04" db="EMBL/GenBank/DDBJ databases">
        <title>WGS assembly of Panicum hallii var. hallii HAL2.</title>
        <authorList>
            <person name="Lovell J."/>
            <person name="Jenkins J."/>
            <person name="Lowry D."/>
            <person name="Mamidi S."/>
            <person name="Sreedasyam A."/>
            <person name="Weng X."/>
            <person name="Barry K."/>
            <person name="Bonette J."/>
            <person name="Campitelli B."/>
            <person name="Daum C."/>
            <person name="Gordon S."/>
            <person name="Gould B."/>
            <person name="Lipzen A."/>
            <person name="MacQueen A."/>
            <person name="Palacio-Mejia J."/>
            <person name="Plott C."/>
            <person name="Shakirov E."/>
            <person name="Shu S."/>
            <person name="Yoshinaga Y."/>
            <person name="Zane M."/>
            <person name="Rokhsar D."/>
            <person name="Grimwood J."/>
            <person name="Schmutz J."/>
            <person name="Juenger T."/>
        </authorList>
    </citation>
    <scope>NUCLEOTIDE SEQUENCE [LARGE SCALE GENOMIC DNA]</scope>
    <source>
        <strain evidence="3">cv. HAL2</strain>
    </source>
</reference>
<evidence type="ECO:0000256" key="1">
    <source>
        <dbReference type="SAM" id="MobiDB-lite"/>
    </source>
</evidence>
<protein>
    <submittedName>
        <fullName evidence="2">Uncharacterized protein</fullName>
    </submittedName>
</protein>
<proteinExistence type="predicted"/>
<name>A0A2T7F4M5_9POAL</name>
<dbReference type="Proteomes" id="UP000244336">
    <property type="component" value="Chromosome 1"/>
</dbReference>
<organism evidence="2 3">
    <name type="scientific">Panicum hallii var. hallii</name>
    <dbReference type="NCBI Taxonomy" id="1504633"/>
    <lineage>
        <taxon>Eukaryota</taxon>
        <taxon>Viridiplantae</taxon>
        <taxon>Streptophyta</taxon>
        <taxon>Embryophyta</taxon>
        <taxon>Tracheophyta</taxon>
        <taxon>Spermatophyta</taxon>
        <taxon>Magnoliopsida</taxon>
        <taxon>Liliopsida</taxon>
        <taxon>Poales</taxon>
        <taxon>Poaceae</taxon>
        <taxon>PACMAD clade</taxon>
        <taxon>Panicoideae</taxon>
        <taxon>Panicodae</taxon>
        <taxon>Paniceae</taxon>
        <taxon>Panicinae</taxon>
        <taxon>Panicum</taxon>
        <taxon>Panicum sect. Panicum</taxon>
    </lineage>
</organism>
<accession>A0A2T7F4M5</accession>
<keyword evidence="3" id="KW-1185">Reference proteome</keyword>
<feature type="compositionally biased region" description="Pro residues" evidence="1">
    <location>
        <begin position="40"/>
        <end position="75"/>
    </location>
</feature>
<gene>
    <name evidence="2" type="ORF">GQ55_1G115200</name>
</gene>
<evidence type="ECO:0000313" key="3">
    <source>
        <dbReference type="Proteomes" id="UP000244336"/>
    </source>
</evidence>